<comment type="caution">
    <text evidence="1">The sequence shown here is derived from an EMBL/GenBank/DDBJ whole genome shotgun (WGS) entry which is preliminary data.</text>
</comment>
<dbReference type="AlphaFoldDB" id="A0A091C9S4"/>
<evidence type="ECO:0000313" key="2">
    <source>
        <dbReference type="Proteomes" id="UP000029380"/>
    </source>
</evidence>
<name>A0A091C9S4_9ENTE</name>
<dbReference type="EMBL" id="JPVU01000023">
    <property type="protein sequence ID" value="KFN93620.1"/>
    <property type="molecule type" value="Genomic_DNA"/>
</dbReference>
<dbReference type="PATRIC" id="fig|1302649.3.peg.217"/>
<evidence type="ECO:0000313" key="1">
    <source>
        <dbReference type="EMBL" id="KFN93620.1"/>
    </source>
</evidence>
<sequence>MNIFSKDFISNFSEMLKVALKNAVNEVLLELKDEDKFLLTRKEIAEAIGCDVETFDANYRYLPGFPYHKKGQTESWNKKEVFEFLHKNKLLK</sequence>
<reference evidence="1 2" key="1">
    <citation type="submission" date="2014-08" db="EMBL/GenBank/DDBJ databases">
        <title>Genome sequence of Tetragenococcus muriaticus.</title>
        <authorList>
            <person name="Chuea-nongthon C."/>
            <person name="Rodtong S."/>
            <person name="Yongsawatdigul J."/>
            <person name="Steele J.L."/>
            <person name="Liu X.-y."/>
            <person name="Speers J."/>
            <person name="Glasner J.D."/>
            <person name="Neeno-Eckwall E.C."/>
        </authorList>
    </citation>
    <scope>NUCLEOTIDE SEQUENCE [LARGE SCALE GENOMIC DNA]</scope>
    <source>
        <strain evidence="1 2">PMC-11-5</strain>
    </source>
</reference>
<dbReference type="RefSeq" id="WP_038025357.1">
    <property type="nucleotide sequence ID" value="NZ_JPVU01000023.1"/>
</dbReference>
<organism evidence="1 2">
    <name type="scientific">Tetragenococcus muriaticus PMC-11-5</name>
    <dbReference type="NCBI Taxonomy" id="1302649"/>
    <lineage>
        <taxon>Bacteria</taxon>
        <taxon>Bacillati</taxon>
        <taxon>Bacillota</taxon>
        <taxon>Bacilli</taxon>
        <taxon>Lactobacillales</taxon>
        <taxon>Enterococcaceae</taxon>
        <taxon>Tetragenococcus</taxon>
    </lineage>
</organism>
<dbReference type="OrthoDB" id="2297934at2"/>
<accession>A0A091C9S4</accession>
<gene>
    <name evidence="1" type="ORF">TMUPMC115_0218</name>
</gene>
<dbReference type="Proteomes" id="UP000029380">
    <property type="component" value="Unassembled WGS sequence"/>
</dbReference>
<protein>
    <submittedName>
        <fullName evidence="1">Uncharacterized protein</fullName>
    </submittedName>
</protein>
<proteinExistence type="predicted"/>